<evidence type="ECO:0000313" key="3">
    <source>
        <dbReference type="EMBL" id="KAF2679765.1"/>
    </source>
</evidence>
<feature type="transmembrane region" description="Helical" evidence="2">
    <location>
        <begin position="318"/>
        <end position="336"/>
    </location>
</feature>
<evidence type="ECO:0000256" key="1">
    <source>
        <dbReference type="SAM" id="MobiDB-lite"/>
    </source>
</evidence>
<name>A0A6G1INP1_9PLEO</name>
<keyword evidence="2" id="KW-1133">Transmembrane helix</keyword>
<accession>A0A6G1INP1</accession>
<gene>
    <name evidence="3" type="ORF">K458DRAFT_374581</name>
</gene>
<feature type="transmembrane region" description="Helical" evidence="2">
    <location>
        <begin position="342"/>
        <end position="362"/>
    </location>
</feature>
<proteinExistence type="predicted"/>
<dbReference type="AlphaFoldDB" id="A0A6G1INP1"/>
<organism evidence="3 4">
    <name type="scientific">Lentithecium fluviatile CBS 122367</name>
    <dbReference type="NCBI Taxonomy" id="1168545"/>
    <lineage>
        <taxon>Eukaryota</taxon>
        <taxon>Fungi</taxon>
        <taxon>Dikarya</taxon>
        <taxon>Ascomycota</taxon>
        <taxon>Pezizomycotina</taxon>
        <taxon>Dothideomycetes</taxon>
        <taxon>Pleosporomycetidae</taxon>
        <taxon>Pleosporales</taxon>
        <taxon>Massarineae</taxon>
        <taxon>Lentitheciaceae</taxon>
        <taxon>Lentithecium</taxon>
    </lineage>
</organism>
<feature type="transmembrane region" description="Helical" evidence="2">
    <location>
        <begin position="241"/>
        <end position="262"/>
    </location>
</feature>
<feature type="region of interest" description="Disordered" evidence="1">
    <location>
        <begin position="68"/>
        <end position="107"/>
    </location>
</feature>
<dbReference type="EMBL" id="MU005601">
    <property type="protein sequence ID" value="KAF2679765.1"/>
    <property type="molecule type" value="Genomic_DNA"/>
</dbReference>
<protein>
    <submittedName>
        <fullName evidence="3">Uncharacterized protein</fullName>
    </submittedName>
</protein>
<dbReference type="OrthoDB" id="2603at2759"/>
<evidence type="ECO:0000313" key="4">
    <source>
        <dbReference type="Proteomes" id="UP000799291"/>
    </source>
</evidence>
<sequence>MNASATIRTAYIRASILPTQPTPFPHARGHTLQARPANHEKLRNFSPVDHLQHRQECEKERFHVHIHSRSHHSHPYTDAENAPPSPSSSLNKSFMHFDDDDSNESRPSRLKKALTTFPLRDPIYLVALIFLLGSLDLVINASFDLLPALFPSLSFANDEAVAIPTTVLIGSIFFFVAGVFDTFGALNADRGVLETEKGRGDVEGEMGGGGKMVYKPALLGTPEFQWRPPVAKFVELAGTNLAFQAGLIVLFGGVIFMFAGIVDFPGVVDEESPLFGVVVFGPQVLHGMLFLVANAMLALSEQEAWWKPRIRDADWCGAVLNALGGLGFMVAGLFLFEGEEGRVGAGVAALVGSWAFLVGSAVRMGVCLDVY</sequence>
<evidence type="ECO:0000256" key="2">
    <source>
        <dbReference type="SAM" id="Phobius"/>
    </source>
</evidence>
<feature type="transmembrane region" description="Helical" evidence="2">
    <location>
        <begin position="161"/>
        <end position="180"/>
    </location>
</feature>
<reference evidence="3" key="1">
    <citation type="journal article" date="2020" name="Stud. Mycol.">
        <title>101 Dothideomycetes genomes: a test case for predicting lifestyles and emergence of pathogens.</title>
        <authorList>
            <person name="Haridas S."/>
            <person name="Albert R."/>
            <person name="Binder M."/>
            <person name="Bloem J."/>
            <person name="Labutti K."/>
            <person name="Salamov A."/>
            <person name="Andreopoulos B."/>
            <person name="Baker S."/>
            <person name="Barry K."/>
            <person name="Bills G."/>
            <person name="Bluhm B."/>
            <person name="Cannon C."/>
            <person name="Castanera R."/>
            <person name="Culley D."/>
            <person name="Daum C."/>
            <person name="Ezra D."/>
            <person name="Gonzalez J."/>
            <person name="Henrissat B."/>
            <person name="Kuo A."/>
            <person name="Liang C."/>
            <person name="Lipzen A."/>
            <person name="Lutzoni F."/>
            <person name="Magnuson J."/>
            <person name="Mondo S."/>
            <person name="Nolan M."/>
            <person name="Ohm R."/>
            <person name="Pangilinan J."/>
            <person name="Park H.-J."/>
            <person name="Ramirez L."/>
            <person name="Alfaro M."/>
            <person name="Sun H."/>
            <person name="Tritt A."/>
            <person name="Yoshinaga Y."/>
            <person name="Zwiers L.-H."/>
            <person name="Turgeon B."/>
            <person name="Goodwin S."/>
            <person name="Spatafora J."/>
            <person name="Crous P."/>
            <person name="Grigoriev I."/>
        </authorList>
    </citation>
    <scope>NUCLEOTIDE SEQUENCE</scope>
    <source>
        <strain evidence="3">CBS 122367</strain>
    </source>
</reference>
<keyword evidence="2" id="KW-0812">Transmembrane</keyword>
<feature type="transmembrane region" description="Helical" evidence="2">
    <location>
        <begin position="122"/>
        <end position="141"/>
    </location>
</feature>
<keyword evidence="4" id="KW-1185">Reference proteome</keyword>
<keyword evidence="2" id="KW-0472">Membrane</keyword>
<feature type="transmembrane region" description="Helical" evidence="2">
    <location>
        <begin position="274"/>
        <end position="297"/>
    </location>
</feature>
<dbReference type="Proteomes" id="UP000799291">
    <property type="component" value="Unassembled WGS sequence"/>
</dbReference>